<sequence length="395" mass="45239">MKKIIILLLLVLMTENAFGETHFSIEKDTLLSPHSAQSANIEFYFNSSFAADKTRLTPTSAAFRLEDARIYMYGNYNKDLSYNVRFRLNRPFTPTSQDNASVALDMAFLTYRFGKDRQWDLRLGKAYAMIGSYEIDIHPLYEYIYGDYLAYIVNPFLGVLQVGYAINERHKVGLQGHNTLNANFADHLQNNGFVAGDYVASRAPIGGYAYWTGSFFDGALHTNYSYNVSQFAQDYYTHTVSLGHQLTLGKHSAYIDLMYSHMGADYALVASKILNQYEGQSDKLMYKNIVYKGVISRYEYQIDDYWSVSAKLAVELAGSKNKISEHFRQNYSYFLAVQYEPFKTQDFRFYGAYIGNTVNYAEALNMPYEQFHRVALGAAYTLPVLKKSVTLPREK</sequence>
<evidence type="ECO:0000313" key="2">
    <source>
        <dbReference type="EMBL" id="SDW08269.1"/>
    </source>
</evidence>
<dbReference type="RefSeq" id="WP_016419501.1">
    <property type="nucleotide sequence ID" value="NZ_FNND01000001.1"/>
</dbReference>
<evidence type="ECO:0000313" key="3">
    <source>
        <dbReference type="Proteomes" id="UP000182771"/>
    </source>
</evidence>
<evidence type="ECO:0000256" key="1">
    <source>
        <dbReference type="SAM" id="SignalP"/>
    </source>
</evidence>
<comment type="caution">
    <text evidence="2">The sequence shown here is derived from an EMBL/GenBank/DDBJ whole genome shotgun (WGS) entry which is preliminary data.</text>
</comment>
<dbReference type="AlphaFoldDB" id="A0A1H2QPB2"/>
<reference evidence="2 3" key="1">
    <citation type="submission" date="2016-10" db="EMBL/GenBank/DDBJ databases">
        <authorList>
            <person name="Varghese N."/>
            <person name="Submissions S."/>
        </authorList>
    </citation>
    <scope>NUCLEOTIDE SEQUENCE [LARGE SCALE GENOMIC DNA]</scope>
    <source>
        <strain evidence="2 3">DSM 11449</strain>
    </source>
</reference>
<dbReference type="EMBL" id="FNND01000001">
    <property type="protein sequence ID" value="SDW08269.1"/>
    <property type="molecule type" value="Genomic_DNA"/>
</dbReference>
<dbReference type="OrthoDB" id="846879at2"/>
<organism evidence="2 3">
    <name type="scientific">Capnocytophaga granulosa</name>
    <dbReference type="NCBI Taxonomy" id="45242"/>
    <lineage>
        <taxon>Bacteria</taxon>
        <taxon>Pseudomonadati</taxon>
        <taxon>Bacteroidota</taxon>
        <taxon>Flavobacteriia</taxon>
        <taxon>Flavobacteriales</taxon>
        <taxon>Flavobacteriaceae</taxon>
        <taxon>Capnocytophaga</taxon>
    </lineage>
</organism>
<protein>
    <submittedName>
        <fullName evidence="2">Phosphate-selective porin O and P</fullName>
    </submittedName>
</protein>
<dbReference type="Proteomes" id="UP000182771">
    <property type="component" value="Unassembled WGS sequence"/>
</dbReference>
<dbReference type="InterPro" id="IPR010870">
    <property type="entry name" value="Porin_O/P"/>
</dbReference>
<dbReference type="GeneID" id="85017928"/>
<dbReference type="Pfam" id="PF07396">
    <property type="entry name" value="Porin_O_P"/>
    <property type="match status" value="1"/>
</dbReference>
<keyword evidence="1" id="KW-0732">Signal</keyword>
<accession>A0A1H2QPB2</accession>
<feature type="signal peptide" evidence="1">
    <location>
        <begin position="1"/>
        <end position="19"/>
    </location>
</feature>
<keyword evidence="3" id="KW-1185">Reference proteome</keyword>
<feature type="chain" id="PRO_5028978555" evidence="1">
    <location>
        <begin position="20"/>
        <end position="395"/>
    </location>
</feature>
<proteinExistence type="predicted"/>
<name>A0A1H2QPB2_9FLAO</name>
<gene>
    <name evidence="2" type="ORF">SAMN05444420_101199</name>
</gene>